<sequence>MLILSRLKGEKIMIGQDIVLTILDVAGDQVRIGIDAPKDISIYREEIYKAIQAENKAAVRLDGDAKSLLQKILSSQDDLGPNN</sequence>
<evidence type="ECO:0000256" key="5">
    <source>
        <dbReference type="HAMAP-Rule" id="MF_00167"/>
    </source>
</evidence>
<keyword evidence="5" id="KW-1005">Bacterial flagellum biogenesis</keyword>
<dbReference type="GO" id="GO:0044781">
    <property type="term" value="P:bacterial-type flagellum organization"/>
    <property type="evidence" value="ECO:0007669"/>
    <property type="project" value="UniProtKB-KW"/>
</dbReference>
<dbReference type="HAMAP" id="MF_00167">
    <property type="entry name" value="CsrA"/>
    <property type="match status" value="1"/>
</dbReference>
<evidence type="ECO:0000313" key="6">
    <source>
        <dbReference type="EMBL" id="MVP01549.1"/>
    </source>
</evidence>
<dbReference type="GO" id="GO:1902208">
    <property type="term" value="P:regulation of bacterial-type flagellum assembly"/>
    <property type="evidence" value="ECO:0007669"/>
    <property type="project" value="UniProtKB-UniRule"/>
</dbReference>
<comment type="caution">
    <text evidence="6">The sequence shown here is derived from an EMBL/GenBank/DDBJ whole genome shotgun (WGS) entry which is preliminary data.</text>
</comment>
<dbReference type="GO" id="GO:0045947">
    <property type="term" value="P:negative regulation of translational initiation"/>
    <property type="evidence" value="ECO:0007669"/>
    <property type="project" value="UniProtKB-UniRule"/>
</dbReference>
<keyword evidence="7" id="KW-1185">Reference proteome</keyword>
<dbReference type="GO" id="GO:0005829">
    <property type="term" value="C:cytosol"/>
    <property type="evidence" value="ECO:0007669"/>
    <property type="project" value="TreeGrafter"/>
</dbReference>
<dbReference type="NCBIfam" id="NF002469">
    <property type="entry name" value="PRK01712.1"/>
    <property type="match status" value="1"/>
</dbReference>
<comment type="function">
    <text evidence="5">A translational regulator that binds mRNA to regulate translation initiation and/or mRNA stability. Usually binds in the 5'-UTR at or near the Shine-Dalgarno sequence preventing ribosome-binding, thus repressing translation. Its main target seems to be the major flagellin gene, while its function is anatagonized by FliW.</text>
</comment>
<comment type="subunit">
    <text evidence="5">Homodimer; the beta-strands of each monomer intercalate to form a hydrophobic core, while the alpha-helices form wings that extend away from the core.</text>
</comment>
<keyword evidence="3 5" id="KW-0810">Translation regulation</keyword>
<dbReference type="RefSeq" id="WP_157337996.1">
    <property type="nucleotide sequence ID" value="NZ_RHLK01000013.1"/>
</dbReference>
<evidence type="ECO:0000256" key="1">
    <source>
        <dbReference type="ARBA" id="ARBA00022490"/>
    </source>
</evidence>
<keyword evidence="2 5" id="KW-0678">Repressor</keyword>
<dbReference type="OrthoDB" id="9809061at2"/>
<evidence type="ECO:0000256" key="4">
    <source>
        <dbReference type="ARBA" id="ARBA00022884"/>
    </source>
</evidence>
<dbReference type="NCBIfam" id="TIGR00202">
    <property type="entry name" value="csrA"/>
    <property type="match status" value="1"/>
</dbReference>
<organism evidence="6 7">
    <name type="scientific">Paenibacillus lutrae</name>
    <dbReference type="NCBI Taxonomy" id="2078573"/>
    <lineage>
        <taxon>Bacteria</taxon>
        <taxon>Bacillati</taxon>
        <taxon>Bacillota</taxon>
        <taxon>Bacilli</taxon>
        <taxon>Bacillales</taxon>
        <taxon>Paenibacillaceae</taxon>
        <taxon>Paenibacillus</taxon>
    </lineage>
</organism>
<dbReference type="GO" id="GO:0006109">
    <property type="term" value="P:regulation of carbohydrate metabolic process"/>
    <property type="evidence" value="ECO:0007669"/>
    <property type="project" value="InterPro"/>
</dbReference>
<dbReference type="InterPro" id="IPR036107">
    <property type="entry name" value="CsrA_sf"/>
</dbReference>
<dbReference type="PANTHER" id="PTHR34984:SF1">
    <property type="entry name" value="CARBON STORAGE REGULATOR"/>
    <property type="match status" value="1"/>
</dbReference>
<comment type="subcellular location">
    <subcellularLocation>
        <location evidence="5">Cytoplasm</location>
    </subcellularLocation>
</comment>
<keyword evidence="4 5" id="KW-0694">RNA-binding</keyword>
<dbReference type="FunFam" id="2.60.40.4380:FF:000002">
    <property type="entry name" value="Translational regulator CsrA"/>
    <property type="match status" value="1"/>
</dbReference>
<dbReference type="Proteomes" id="UP000490800">
    <property type="component" value="Unassembled WGS sequence"/>
</dbReference>
<dbReference type="AlphaFoldDB" id="A0A7X3FL76"/>
<dbReference type="Gene3D" id="2.60.40.4380">
    <property type="entry name" value="Translational regulator CsrA"/>
    <property type="match status" value="1"/>
</dbReference>
<comment type="similarity">
    <text evidence="5">Belongs to the CsrA/RsmA family.</text>
</comment>
<dbReference type="SUPFAM" id="SSF117130">
    <property type="entry name" value="CsrA-like"/>
    <property type="match status" value="1"/>
</dbReference>
<dbReference type="GO" id="GO:0048027">
    <property type="term" value="F:mRNA 5'-UTR binding"/>
    <property type="evidence" value="ECO:0007669"/>
    <property type="project" value="UniProtKB-UniRule"/>
</dbReference>
<evidence type="ECO:0000313" key="7">
    <source>
        <dbReference type="Proteomes" id="UP000490800"/>
    </source>
</evidence>
<dbReference type="InterPro" id="IPR003751">
    <property type="entry name" value="CsrA"/>
</dbReference>
<accession>A0A7X3FL76</accession>
<dbReference type="EMBL" id="RHLK01000013">
    <property type="protein sequence ID" value="MVP01549.1"/>
    <property type="molecule type" value="Genomic_DNA"/>
</dbReference>
<dbReference type="PANTHER" id="PTHR34984">
    <property type="entry name" value="CARBON STORAGE REGULATOR"/>
    <property type="match status" value="1"/>
</dbReference>
<dbReference type="Pfam" id="PF02599">
    <property type="entry name" value="CsrA"/>
    <property type="match status" value="1"/>
</dbReference>
<keyword evidence="1 5" id="KW-0963">Cytoplasm</keyword>
<name>A0A7X3FL76_9BACL</name>
<protein>
    <recommendedName>
        <fullName evidence="5">Translational regulator CsrA</fullName>
    </recommendedName>
</protein>
<reference evidence="6 7" key="1">
    <citation type="journal article" date="2019" name="Microorganisms">
        <title>Paenibacillus lutrae sp. nov., A Chitinolytic Species Isolated from A River Otter in Castril Natural Park, Granada, Spain.</title>
        <authorList>
            <person name="Rodriguez M."/>
            <person name="Reina J.C."/>
            <person name="Bejar V."/>
            <person name="Llamas I."/>
        </authorList>
    </citation>
    <scope>NUCLEOTIDE SEQUENCE [LARGE SCALE GENOMIC DNA]</scope>
    <source>
        <strain evidence="6 7">N10</strain>
    </source>
</reference>
<dbReference type="GO" id="GO:0006402">
    <property type="term" value="P:mRNA catabolic process"/>
    <property type="evidence" value="ECO:0007669"/>
    <property type="project" value="InterPro"/>
</dbReference>
<evidence type="ECO:0000256" key="2">
    <source>
        <dbReference type="ARBA" id="ARBA00022491"/>
    </source>
</evidence>
<evidence type="ECO:0000256" key="3">
    <source>
        <dbReference type="ARBA" id="ARBA00022845"/>
    </source>
</evidence>
<proteinExistence type="inferred from homology"/>
<gene>
    <name evidence="5 6" type="primary">csrA</name>
    <name evidence="6" type="ORF">EDM21_18820</name>
</gene>